<gene>
    <name evidence="1" type="ORF">SBFV2_gp44</name>
</gene>
<protein>
    <submittedName>
        <fullName evidence="1">Uncharacterized protein</fullName>
    </submittedName>
</protein>
<keyword evidence="2" id="KW-1185">Reference proteome</keyword>
<sequence length="111" mass="13332">MSPLLCTRELNKYLESMIRDVKAIREKGYKAVYLIFAVNDFLADIMTWNKFRDEKVDFYTPLKESWDTFCENLEGFDYHEPLCYERFDPGTRLDEECIVQSQDQLLRDLLQ</sequence>
<evidence type="ECO:0000313" key="1">
    <source>
        <dbReference type="EMBL" id="AZI75811.1"/>
    </source>
</evidence>
<accession>A0A3Q8Q3S4</accession>
<evidence type="ECO:0000313" key="2">
    <source>
        <dbReference type="Proteomes" id="UP000277749"/>
    </source>
</evidence>
<dbReference type="Proteomes" id="UP000277749">
    <property type="component" value="Segment"/>
</dbReference>
<dbReference type="EMBL" id="MK064563">
    <property type="protein sequence ID" value="AZI75811.1"/>
    <property type="molecule type" value="Genomic_DNA"/>
</dbReference>
<name>A0A3Q8Q3S4_9VIRU</name>
<proteinExistence type="predicted"/>
<reference evidence="1 2" key="1">
    <citation type="journal article" date="2018" name="Environ. Microbiol.">
        <title>New archaeal viruses discovered by metagenomic analysis of viral communities in enrichment cultures.</title>
        <authorList>
            <person name="Liu Y."/>
            <person name="Brandt D."/>
            <person name="Ishino S."/>
            <person name="Ishino Y."/>
            <person name="Koonin E.V."/>
            <person name="Kalinowski J."/>
            <person name="Krupovic M."/>
            <person name="Prangishvili D."/>
        </authorList>
    </citation>
    <scope>NUCLEOTIDE SEQUENCE [LARGE SCALE GENOMIC DNA]</scope>
</reference>
<organism evidence="1 2">
    <name type="scientific">Sulfolobales Beppu filamentous virus 2</name>
    <dbReference type="NCBI Taxonomy" id="2493123"/>
    <lineage>
        <taxon>Viruses</taxon>
        <taxon>Adnaviria</taxon>
        <taxon>Zilligvirae</taxon>
        <taxon>Taleaviricota</taxon>
        <taxon>Tokiviricetes</taxon>
        <taxon>Ligamenvirales</taxon>
        <taxon>Lipothrixviridae</taxon>
        <taxon>Alphalipothrixvirus</taxon>
        <taxon>Alphalipothrixvirus umijigokuense</taxon>
    </lineage>
</organism>